<dbReference type="Gramene" id="OB10G23300.1">
    <property type="protein sequence ID" value="OB10G23300.1"/>
    <property type="gene ID" value="OB10G23300"/>
</dbReference>
<protein>
    <submittedName>
        <fullName evidence="1">Uncharacterized protein</fullName>
    </submittedName>
</protein>
<dbReference type="HOGENOM" id="CLU_2486972_0_0_1"/>
<dbReference type="Proteomes" id="UP000006038">
    <property type="component" value="Chromosome 10"/>
</dbReference>
<reference evidence="1" key="1">
    <citation type="journal article" date="2013" name="Nat. Commun.">
        <title>Whole-genome sequencing of Oryza brachyantha reveals mechanisms underlying Oryza genome evolution.</title>
        <authorList>
            <person name="Chen J."/>
            <person name="Huang Q."/>
            <person name="Gao D."/>
            <person name="Wang J."/>
            <person name="Lang Y."/>
            <person name="Liu T."/>
            <person name="Li B."/>
            <person name="Bai Z."/>
            <person name="Luis Goicoechea J."/>
            <person name="Liang C."/>
            <person name="Chen C."/>
            <person name="Zhang W."/>
            <person name="Sun S."/>
            <person name="Liao Y."/>
            <person name="Zhang X."/>
            <person name="Yang L."/>
            <person name="Song C."/>
            <person name="Wang M."/>
            <person name="Shi J."/>
            <person name="Liu G."/>
            <person name="Liu J."/>
            <person name="Zhou H."/>
            <person name="Zhou W."/>
            <person name="Yu Q."/>
            <person name="An N."/>
            <person name="Chen Y."/>
            <person name="Cai Q."/>
            <person name="Wang B."/>
            <person name="Liu B."/>
            <person name="Min J."/>
            <person name="Huang Y."/>
            <person name="Wu H."/>
            <person name="Li Z."/>
            <person name="Zhang Y."/>
            <person name="Yin Y."/>
            <person name="Song W."/>
            <person name="Jiang J."/>
            <person name="Jackson S.A."/>
            <person name="Wing R.A."/>
            <person name="Wang J."/>
            <person name="Chen M."/>
        </authorList>
    </citation>
    <scope>NUCLEOTIDE SEQUENCE [LARGE SCALE GENOMIC DNA]</scope>
    <source>
        <strain evidence="1">cv. IRGC 101232</strain>
    </source>
</reference>
<accession>J3N482</accession>
<dbReference type="EnsemblPlants" id="OB10G23300.1">
    <property type="protein sequence ID" value="OB10G23300.1"/>
    <property type="gene ID" value="OB10G23300"/>
</dbReference>
<proteinExistence type="predicted"/>
<evidence type="ECO:0000313" key="1">
    <source>
        <dbReference type="EnsemblPlants" id="OB10G23300.1"/>
    </source>
</evidence>
<keyword evidence="2" id="KW-1185">Reference proteome</keyword>
<evidence type="ECO:0000313" key="2">
    <source>
        <dbReference type="Proteomes" id="UP000006038"/>
    </source>
</evidence>
<dbReference type="AlphaFoldDB" id="J3N482"/>
<sequence length="87" mass="9590">MELRLEKRLSMSPEVKLGCMMLRWSSCSLLRRRTSRRHGAKTRVSGMSKMPSSITIMAGLSLPLPLPLNDGSQLSYGGAGVPLELFI</sequence>
<name>J3N482_ORYBR</name>
<reference evidence="1" key="2">
    <citation type="submission" date="2013-04" db="UniProtKB">
        <authorList>
            <consortium name="EnsemblPlants"/>
        </authorList>
    </citation>
    <scope>IDENTIFICATION</scope>
</reference>
<organism evidence="1">
    <name type="scientific">Oryza brachyantha</name>
    <name type="common">malo sina</name>
    <dbReference type="NCBI Taxonomy" id="4533"/>
    <lineage>
        <taxon>Eukaryota</taxon>
        <taxon>Viridiplantae</taxon>
        <taxon>Streptophyta</taxon>
        <taxon>Embryophyta</taxon>
        <taxon>Tracheophyta</taxon>
        <taxon>Spermatophyta</taxon>
        <taxon>Magnoliopsida</taxon>
        <taxon>Liliopsida</taxon>
        <taxon>Poales</taxon>
        <taxon>Poaceae</taxon>
        <taxon>BOP clade</taxon>
        <taxon>Oryzoideae</taxon>
        <taxon>Oryzeae</taxon>
        <taxon>Oryzinae</taxon>
        <taxon>Oryza</taxon>
    </lineage>
</organism>